<name>A0A1I4G5U4_9HYPH</name>
<dbReference type="STRING" id="414703.SAMN04488125_11192"/>
<accession>A0A1I4G5U4</accession>
<evidence type="ECO:0000313" key="3">
    <source>
        <dbReference type="Proteomes" id="UP000198804"/>
    </source>
</evidence>
<sequence length="57" mass="6225">MAETSNSTSTKALKVSVEEAFGKLTGNDRVEAEGRHQKRDANRPEVDGPRADKPRAD</sequence>
<dbReference type="OrthoDB" id="9796058at2"/>
<reference evidence="3" key="1">
    <citation type="submission" date="2016-10" db="EMBL/GenBank/DDBJ databases">
        <authorList>
            <person name="Varghese N."/>
            <person name="Submissions S."/>
        </authorList>
    </citation>
    <scope>NUCLEOTIDE SEQUENCE [LARGE SCALE GENOMIC DNA]</scope>
    <source>
        <strain evidence="3">CGMCC 1.6474</strain>
    </source>
</reference>
<protein>
    <recommendedName>
        <fullName evidence="4">CsbD-like</fullName>
    </recommendedName>
</protein>
<organism evidence="2 3">
    <name type="scientific">Methylorubrum salsuginis</name>
    <dbReference type="NCBI Taxonomy" id="414703"/>
    <lineage>
        <taxon>Bacteria</taxon>
        <taxon>Pseudomonadati</taxon>
        <taxon>Pseudomonadota</taxon>
        <taxon>Alphaproteobacteria</taxon>
        <taxon>Hyphomicrobiales</taxon>
        <taxon>Methylobacteriaceae</taxon>
        <taxon>Methylorubrum</taxon>
    </lineage>
</organism>
<gene>
    <name evidence="2" type="ORF">SAMN04488125_11192</name>
</gene>
<dbReference type="EMBL" id="FOSV01000011">
    <property type="protein sequence ID" value="SFL24850.1"/>
    <property type="molecule type" value="Genomic_DNA"/>
</dbReference>
<proteinExistence type="predicted"/>
<dbReference type="RefSeq" id="WP_114435998.1">
    <property type="nucleotide sequence ID" value="NZ_FOSV01000011.1"/>
</dbReference>
<dbReference type="AlphaFoldDB" id="A0A1I4G5U4"/>
<evidence type="ECO:0008006" key="4">
    <source>
        <dbReference type="Google" id="ProtNLM"/>
    </source>
</evidence>
<feature type="region of interest" description="Disordered" evidence="1">
    <location>
        <begin position="20"/>
        <end position="57"/>
    </location>
</feature>
<keyword evidence="3" id="KW-1185">Reference proteome</keyword>
<evidence type="ECO:0000256" key="1">
    <source>
        <dbReference type="SAM" id="MobiDB-lite"/>
    </source>
</evidence>
<dbReference type="Proteomes" id="UP000198804">
    <property type="component" value="Unassembled WGS sequence"/>
</dbReference>
<evidence type="ECO:0000313" key="2">
    <source>
        <dbReference type="EMBL" id="SFL24850.1"/>
    </source>
</evidence>